<name>A0A835R7C5_VANPL</name>
<evidence type="ECO:0000313" key="1">
    <source>
        <dbReference type="EMBL" id="KAG0481218.1"/>
    </source>
</evidence>
<dbReference type="EMBL" id="JADCNM010000005">
    <property type="protein sequence ID" value="KAG0483639.1"/>
    <property type="molecule type" value="Genomic_DNA"/>
</dbReference>
<evidence type="ECO:0000313" key="4">
    <source>
        <dbReference type="Proteomes" id="UP000639772"/>
    </source>
</evidence>
<dbReference type="AlphaFoldDB" id="A0A835R7C5"/>
<proteinExistence type="predicted"/>
<protein>
    <submittedName>
        <fullName evidence="1">Uncharacterized protein</fullName>
    </submittedName>
</protein>
<organism evidence="1 3">
    <name type="scientific">Vanilla planifolia</name>
    <name type="common">Vanilla</name>
    <dbReference type="NCBI Taxonomy" id="51239"/>
    <lineage>
        <taxon>Eukaryota</taxon>
        <taxon>Viridiplantae</taxon>
        <taxon>Streptophyta</taxon>
        <taxon>Embryophyta</taxon>
        <taxon>Tracheophyta</taxon>
        <taxon>Spermatophyta</taxon>
        <taxon>Magnoliopsida</taxon>
        <taxon>Liliopsida</taxon>
        <taxon>Asparagales</taxon>
        <taxon>Orchidaceae</taxon>
        <taxon>Vanilloideae</taxon>
        <taxon>Vanilleae</taxon>
        <taxon>Vanilla</taxon>
    </lineage>
</organism>
<keyword evidence="3" id="KW-1185">Reference proteome</keyword>
<accession>A0A835R7C5</accession>
<sequence>MDPNMFDDITQRAKMTQKTPLAYQLPKDAFVVGEWLGQSKKDNGSADVRRKSMLENVVEDESTARLHAVFDYHYPSSRKSAATATGDPKP</sequence>
<evidence type="ECO:0000313" key="2">
    <source>
        <dbReference type="EMBL" id="KAG0483639.1"/>
    </source>
</evidence>
<dbReference type="Proteomes" id="UP000636800">
    <property type="component" value="Chromosome 5"/>
</dbReference>
<evidence type="ECO:0000313" key="3">
    <source>
        <dbReference type="Proteomes" id="UP000636800"/>
    </source>
</evidence>
<dbReference type="EMBL" id="JADCNL010000005">
    <property type="protein sequence ID" value="KAG0481218.1"/>
    <property type="molecule type" value="Genomic_DNA"/>
</dbReference>
<reference evidence="3 4" key="1">
    <citation type="journal article" date="2020" name="Nat. Food">
        <title>A phased Vanilla planifolia genome enables genetic improvement of flavour and production.</title>
        <authorList>
            <person name="Hasing T."/>
            <person name="Tang H."/>
            <person name="Brym M."/>
            <person name="Khazi F."/>
            <person name="Huang T."/>
            <person name="Chambers A.H."/>
        </authorList>
    </citation>
    <scope>NUCLEOTIDE SEQUENCE [LARGE SCALE GENOMIC DNA]</scope>
    <source>
        <tissue evidence="1">Leaf</tissue>
    </source>
</reference>
<gene>
    <name evidence="2" type="ORF">HPP92_011723</name>
    <name evidence="1" type="ORF">HPP92_012076</name>
</gene>
<dbReference type="Proteomes" id="UP000639772">
    <property type="component" value="Unassembled WGS sequence"/>
</dbReference>
<comment type="caution">
    <text evidence="1">The sequence shown here is derived from an EMBL/GenBank/DDBJ whole genome shotgun (WGS) entry which is preliminary data.</text>
</comment>